<proteinExistence type="inferred from homology"/>
<evidence type="ECO:0000256" key="2">
    <source>
        <dbReference type="ARBA" id="ARBA00007362"/>
    </source>
</evidence>
<feature type="transmembrane region" description="Helical" evidence="6">
    <location>
        <begin position="45"/>
        <end position="63"/>
    </location>
</feature>
<evidence type="ECO:0000256" key="1">
    <source>
        <dbReference type="ARBA" id="ARBA00004141"/>
    </source>
</evidence>
<comment type="subcellular location">
    <subcellularLocation>
        <location evidence="1">Membrane</location>
        <topology evidence="1">Multi-pass membrane protein</topology>
    </subcellularLocation>
</comment>
<feature type="transmembrane region" description="Helical" evidence="6">
    <location>
        <begin position="126"/>
        <end position="143"/>
    </location>
</feature>
<evidence type="ECO:0000256" key="3">
    <source>
        <dbReference type="ARBA" id="ARBA00022692"/>
    </source>
</evidence>
<feature type="transmembrane region" description="Helical" evidence="6">
    <location>
        <begin position="101"/>
        <end position="119"/>
    </location>
</feature>
<evidence type="ECO:0000256" key="6">
    <source>
        <dbReference type="SAM" id="Phobius"/>
    </source>
</evidence>
<feature type="transmembrane region" description="Helical" evidence="6">
    <location>
        <begin position="75"/>
        <end position="95"/>
    </location>
</feature>
<dbReference type="InterPro" id="IPR037185">
    <property type="entry name" value="EmrE-like"/>
</dbReference>
<dbReference type="SUPFAM" id="SSF103481">
    <property type="entry name" value="Multidrug resistance efflux transporter EmrE"/>
    <property type="match status" value="1"/>
</dbReference>
<dbReference type="EMBL" id="JACHMH010000001">
    <property type="protein sequence ID" value="MBB4676640.1"/>
    <property type="molecule type" value="Genomic_DNA"/>
</dbReference>
<accession>A0A7W7FT45</accession>
<feature type="transmembrane region" description="Helical" evidence="6">
    <location>
        <begin position="149"/>
        <end position="168"/>
    </location>
</feature>
<evidence type="ECO:0000256" key="4">
    <source>
        <dbReference type="ARBA" id="ARBA00022989"/>
    </source>
</evidence>
<dbReference type="PANTHER" id="PTHR32322:SF2">
    <property type="entry name" value="EAMA DOMAIN-CONTAINING PROTEIN"/>
    <property type="match status" value="1"/>
</dbReference>
<feature type="transmembrane region" description="Helical" evidence="6">
    <location>
        <begin position="180"/>
        <end position="197"/>
    </location>
</feature>
<dbReference type="AlphaFoldDB" id="A0A7W7FT45"/>
<comment type="caution">
    <text evidence="8">The sequence shown here is derived from an EMBL/GenBank/DDBJ whole genome shotgun (WGS) entry which is preliminary data.</text>
</comment>
<keyword evidence="3 6" id="KW-0812">Transmembrane</keyword>
<comment type="similarity">
    <text evidence="2">Belongs to the EamA transporter family.</text>
</comment>
<keyword evidence="4 6" id="KW-1133">Transmembrane helix</keyword>
<feature type="transmembrane region" description="Helical" evidence="6">
    <location>
        <begin position="265"/>
        <end position="287"/>
    </location>
</feature>
<organism evidence="8 9">
    <name type="scientific">Crossiella cryophila</name>
    <dbReference type="NCBI Taxonomy" id="43355"/>
    <lineage>
        <taxon>Bacteria</taxon>
        <taxon>Bacillati</taxon>
        <taxon>Actinomycetota</taxon>
        <taxon>Actinomycetes</taxon>
        <taxon>Pseudonocardiales</taxon>
        <taxon>Pseudonocardiaceae</taxon>
        <taxon>Crossiella</taxon>
    </lineage>
</organism>
<dbReference type="PANTHER" id="PTHR32322">
    <property type="entry name" value="INNER MEMBRANE TRANSPORTER"/>
    <property type="match status" value="1"/>
</dbReference>
<evidence type="ECO:0000313" key="8">
    <source>
        <dbReference type="EMBL" id="MBB4676640.1"/>
    </source>
</evidence>
<dbReference type="Proteomes" id="UP000533598">
    <property type="component" value="Unassembled WGS sequence"/>
</dbReference>
<feature type="transmembrane region" description="Helical" evidence="6">
    <location>
        <begin position="209"/>
        <end position="227"/>
    </location>
</feature>
<evidence type="ECO:0000256" key="5">
    <source>
        <dbReference type="ARBA" id="ARBA00023136"/>
    </source>
</evidence>
<evidence type="ECO:0000259" key="7">
    <source>
        <dbReference type="Pfam" id="PF00892"/>
    </source>
</evidence>
<keyword evidence="5 6" id="KW-0472">Membrane</keyword>
<feature type="transmembrane region" description="Helical" evidence="6">
    <location>
        <begin position="18"/>
        <end position="39"/>
    </location>
</feature>
<dbReference type="Pfam" id="PF00892">
    <property type="entry name" value="EamA"/>
    <property type="match status" value="1"/>
</dbReference>
<feature type="domain" description="EamA" evidence="7">
    <location>
        <begin position="150"/>
        <end position="279"/>
    </location>
</feature>
<gene>
    <name evidence="8" type="ORF">HNR67_002758</name>
</gene>
<name>A0A7W7FT45_9PSEU</name>
<dbReference type="InterPro" id="IPR000620">
    <property type="entry name" value="EamA_dom"/>
</dbReference>
<protein>
    <submittedName>
        <fullName evidence="8">Inner membrane transporter RhtA</fullName>
    </submittedName>
</protein>
<feature type="transmembrane region" description="Helical" evidence="6">
    <location>
        <begin position="239"/>
        <end position="259"/>
    </location>
</feature>
<dbReference type="RefSeq" id="WP_221489887.1">
    <property type="nucleotide sequence ID" value="NZ_BAAAUI010000042.1"/>
</dbReference>
<dbReference type="GO" id="GO:0016020">
    <property type="term" value="C:membrane"/>
    <property type="evidence" value="ECO:0007669"/>
    <property type="project" value="UniProtKB-SubCell"/>
</dbReference>
<evidence type="ECO:0000313" key="9">
    <source>
        <dbReference type="Proteomes" id="UP000533598"/>
    </source>
</evidence>
<reference evidence="8 9" key="1">
    <citation type="submission" date="2020-08" db="EMBL/GenBank/DDBJ databases">
        <title>Sequencing the genomes of 1000 actinobacteria strains.</title>
        <authorList>
            <person name="Klenk H.-P."/>
        </authorList>
    </citation>
    <scope>NUCLEOTIDE SEQUENCE [LARGE SCALE GENOMIC DNA]</scope>
    <source>
        <strain evidence="8 9">DSM 44230</strain>
    </source>
</reference>
<keyword evidence="9" id="KW-1185">Reference proteome</keyword>
<dbReference type="InterPro" id="IPR050638">
    <property type="entry name" value="AA-Vitamin_Transporters"/>
</dbReference>
<sequence length="299" mass="30265">MTATLAPAEQLGNRLHGVALILVGMSSVQFSAALAVSLYPVLGPLGVVTLRLVGAAVLLLAFARPRLGGRSRRDWLTIGLFGVVMAAMNVCVYLSIQRLPLGAAITFEFLGPLTLAIVLSRRRLDLVWAALAGAGVLLLGSGLGGVDAVGVLFALAAAACWAGYILLTRRLGQAFSGMEGLALGAAVGAIAVLPLGIGAAGAELVRPEYLALGLLVGLLASAVPYSMDLLALKRLPAGAFGIMMSLNPALAALAGFLVLGQELSWAQLLAIGLVVLASAGATAGAGVSGKRSPRARSAR</sequence>